<evidence type="ECO:0000256" key="1">
    <source>
        <dbReference type="SAM" id="MobiDB-lite"/>
    </source>
</evidence>
<feature type="region of interest" description="Disordered" evidence="1">
    <location>
        <begin position="1"/>
        <end position="21"/>
    </location>
</feature>
<feature type="region of interest" description="Disordered" evidence="1">
    <location>
        <begin position="196"/>
        <end position="262"/>
    </location>
</feature>
<reference evidence="2" key="2">
    <citation type="journal article" date="2023" name="Science">
        <title>Genomic signatures of disease resistance in endangered staghorn corals.</title>
        <authorList>
            <person name="Vollmer S.V."/>
            <person name="Selwyn J.D."/>
            <person name="Despard B.A."/>
            <person name="Roesel C.L."/>
        </authorList>
    </citation>
    <scope>NUCLEOTIDE SEQUENCE</scope>
    <source>
        <strain evidence="2">K2</strain>
    </source>
</reference>
<protein>
    <submittedName>
        <fullName evidence="2">Uncharacterized protein</fullName>
    </submittedName>
</protein>
<feature type="region of interest" description="Disordered" evidence="1">
    <location>
        <begin position="33"/>
        <end position="55"/>
    </location>
</feature>
<feature type="compositionally biased region" description="Basic and acidic residues" evidence="1">
    <location>
        <begin position="34"/>
        <end position="55"/>
    </location>
</feature>
<reference evidence="2" key="1">
    <citation type="journal article" date="2023" name="G3 (Bethesda)">
        <title>Whole genome assembly and annotation of the endangered Caribbean coral Acropora cervicornis.</title>
        <authorList>
            <person name="Selwyn J.D."/>
            <person name="Vollmer S.V."/>
        </authorList>
    </citation>
    <scope>NUCLEOTIDE SEQUENCE</scope>
    <source>
        <strain evidence="2">K2</strain>
    </source>
</reference>
<feature type="compositionally biased region" description="Basic and acidic residues" evidence="1">
    <location>
        <begin position="202"/>
        <end position="213"/>
    </location>
</feature>
<gene>
    <name evidence="2" type="ORF">P5673_029406</name>
</gene>
<dbReference type="Proteomes" id="UP001249851">
    <property type="component" value="Unassembled WGS sequence"/>
</dbReference>
<dbReference type="EMBL" id="JARQWQ010000117">
    <property type="protein sequence ID" value="KAK2549958.1"/>
    <property type="molecule type" value="Genomic_DNA"/>
</dbReference>
<proteinExistence type="predicted"/>
<dbReference type="AlphaFoldDB" id="A0AAD9PVZ7"/>
<name>A0AAD9PVZ7_ACRCE</name>
<organism evidence="2 3">
    <name type="scientific">Acropora cervicornis</name>
    <name type="common">Staghorn coral</name>
    <dbReference type="NCBI Taxonomy" id="6130"/>
    <lineage>
        <taxon>Eukaryota</taxon>
        <taxon>Metazoa</taxon>
        <taxon>Cnidaria</taxon>
        <taxon>Anthozoa</taxon>
        <taxon>Hexacorallia</taxon>
        <taxon>Scleractinia</taxon>
        <taxon>Astrocoeniina</taxon>
        <taxon>Acroporidae</taxon>
        <taxon>Acropora</taxon>
    </lineage>
</organism>
<sequence>MERANVVNTEKEARQKSRIKELEDEVSTLTATIKKLEDGGEQKGEDYDKSKETDQEARERLVSEILGEYKKKLETYVTSPLEVREVRHNMLKLSVKVGFLKVLSEHLEEQYNTALGIAPEACQCSEDLRKRFHDFAYRVLQAENREIDHKINDLKETPNEMPKDVEEEFKHLLCLQEKRNYLLKWNTCPKRKKERYVTAPDHTGDEEKSHLSGDNEEENEVEGAPKRTSPSKSVKELLSKFTKKGGDINMNSVVSDSSRRDS</sequence>
<accession>A0AAD9PVZ7</accession>
<keyword evidence="3" id="KW-1185">Reference proteome</keyword>
<comment type="caution">
    <text evidence="2">The sequence shown here is derived from an EMBL/GenBank/DDBJ whole genome shotgun (WGS) entry which is preliminary data.</text>
</comment>
<evidence type="ECO:0000313" key="2">
    <source>
        <dbReference type="EMBL" id="KAK2549958.1"/>
    </source>
</evidence>
<evidence type="ECO:0000313" key="3">
    <source>
        <dbReference type="Proteomes" id="UP001249851"/>
    </source>
</evidence>